<proteinExistence type="predicted"/>
<evidence type="ECO:0000313" key="1">
    <source>
        <dbReference type="EMBL" id="KAG9336975.1"/>
    </source>
</evidence>
<sequence>MKRNLQRLRTCHVTLITSPHSVQTGSVEQLSMWISGCGRTAEEGHTVCYVGDVDSLQVCLRIRTAVLFTGTHRANSRGRKGGSGEVN</sequence>
<name>A0A8T2N9F0_9TELE</name>
<organism evidence="1 2">
    <name type="scientific">Albula glossodonta</name>
    <name type="common">roundjaw bonefish</name>
    <dbReference type="NCBI Taxonomy" id="121402"/>
    <lineage>
        <taxon>Eukaryota</taxon>
        <taxon>Metazoa</taxon>
        <taxon>Chordata</taxon>
        <taxon>Craniata</taxon>
        <taxon>Vertebrata</taxon>
        <taxon>Euteleostomi</taxon>
        <taxon>Actinopterygii</taxon>
        <taxon>Neopterygii</taxon>
        <taxon>Teleostei</taxon>
        <taxon>Albuliformes</taxon>
        <taxon>Albulidae</taxon>
        <taxon>Albula</taxon>
    </lineage>
</organism>
<keyword evidence="2" id="KW-1185">Reference proteome</keyword>
<comment type="caution">
    <text evidence="1">The sequence shown here is derived from an EMBL/GenBank/DDBJ whole genome shotgun (WGS) entry which is preliminary data.</text>
</comment>
<protein>
    <submittedName>
        <fullName evidence="1">Uncharacterized protein</fullName>
    </submittedName>
</protein>
<accession>A0A8T2N9F0</accession>
<evidence type="ECO:0000313" key="2">
    <source>
        <dbReference type="Proteomes" id="UP000824540"/>
    </source>
</evidence>
<reference evidence="1" key="1">
    <citation type="thesis" date="2021" institute="BYU ScholarsArchive" country="Provo, UT, USA">
        <title>Applications of and Algorithms for Genome Assembly and Genomic Analyses with an Emphasis on Marine Teleosts.</title>
        <authorList>
            <person name="Pickett B.D."/>
        </authorList>
    </citation>
    <scope>NUCLEOTIDE SEQUENCE</scope>
    <source>
        <strain evidence="1">HI-2016</strain>
    </source>
</reference>
<dbReference type="AlphaFoldDB" id="A0A8T2N9F0"/>
<dbReference type="Proteomes" id="UP000824540">
    <property type="component" value="Unassembled WGS sequence"/>
</dbReference>
<gene>
    <name evidence="1" type="ORF">JZ751_029993</name>
</gene>
<dbReference type="EMBL" id="JAFBMS010000099">
    <property type="protein sequence ID" value="KAG9336975.1"/>
    <property type="molecule type" value="Genomic_DNA"/>
</dbReference>